<dbReference type="SUPFAM" id="SSF56954">
    <property type="entry name" value="Outer membrane efflux proteins (OEP)"/>
    <property type="match status" value="1"/>
</dbReference>
<gene>
    <name evidence="3" type="ORF">G0Q07_10110</name>
</gene>
<dbReference type="Pfam" id="PF02321">
    <property type="entry name" value="OEP"/>
    <property type="match status" value="2"/>
</dbReference>
<organism evidence="3 4">
    <name type="scientific">Draconibacterium halophilum</name>
    <dbReference type="NCBI Taxonomy" id="2706887"/>
    <lineage>
        <taxon>Bacteria</taxon>
        <taxon>Pseudomonadati</taxon>
        <taxon>Bacteroidota</taxon>
        <taxon>Bacteroidia</taxon>
        <taxon>Marinilabiliales</taxon>
        <taxon>Prolixibacteraceae</taxon>
        <taxon>Draconibacterium</taxon>
    </lineage>
</organism>
<comment type="similarity">
    <text evidence="1 2">Belongs to the outer membrane factor (OMF) (TC 1.B.17) family.</text>
</comment>
<sequence>MVLVTIICISLTYCSPKTTSINLPIDTPENFSVQGVTETPDKWWTVFEDEQLNSLIDSALQNNMDLQTTWYRLQESQAIIDRVSAEMYPSFDGSAQAEINNRQSEFQQSQRFRIGLYSEYEIDLWGRINSSVEAQQFRAAASFEDYQTAVISLSAEISRTWYNLVVATNQLQLAENQVETNEKTLSLIKIRFGSGQIRGVDILRQIQLLEATKEQKINAELNVKILENQLAVLVGKSPQEKPGYLLPPLPEPPALPDPGIPATLIQRRPDVRSAYNLLQAADREAAAAISNKYPRLTLSASISSGAYDIEDLFTDLGRGIAANLLAPVFRGGELNAEADRAEALKQQRLYQYGNVVLTAFREVEDALVQEQKQIQIIKSIQEQVELAAKTIEQLKTEYLNGMSNYLDVLTALDEEQQLRRDLLRAKLALIEYRIALYRALAGGLESQQNL</sequence>
<evidence type="ECO:0000313" key="3">
    <source>
        <dbReference type="EMBL" id="QIA09954.1"/>
    </source>
</evidence>
<accession>A0A6C0RHE3</accession>
<dbReference type="Gene3D" id="1.20.1600.10">
    <property type="entry name" value="Outer membrane efflux proteins (OEP)"/>
    <property type="match status" value="1"/>
</dbReference>
<dbReference type="InterPro" id="IPR010131">
    <property type="entry name" value="MdtP/NodT-like"/>
</dbReference>
<dbReference type="AlphaFoldDB" id="A0A6C0RHE3"/>
<evidence type="ECO:0000256" key="2">
    <source>
        <dbReference type="RuleBase" id="RU362097"/>
    </source>
</evidence>
<dbReference type="GO" id="GO:0005886">
    <property type="term" value="C:plasma membrane"/>
    <property type="evidence" value="ECO:0007669"/>
    <property type="project" value="UniProtKB-SubCell"/>
</dbReference>
<dbReference type="Gene3D" id="2.20.200.10">
    <property type="entry name" value="Outer membrane efflux proteins (OEP)"/>
    <property type="match status" value="1"/>
</dbReference>
<dbReference type="PANTHER" id="PTHR30203:SF33">
    <property type="entry name" value="BLR4455 PROTEIN"/>
    <property type="match status" value="1"/>
</dbReference>
<keyword evidence="2" id="KW-0472">Membrane</keyword>
<reference evidence="3 4" key="1">
    <citation type="submission" date="2020-02" db="EMBL/GenBank/DDBJ databases">
        <title>Genome sequencing for Draconibacterium sp. strain M1.</title>
        <authorList>
            <person name="Park S.-J."/>
        </authorList>
    </citation>
    <scope>NUCLEOTIDE SEQUENCE [LARGE SCALE GENOMIC DNA]</scope>
    <source>
        <strain evidence="3 4">M1</strain>
    </source>
</reference>
<dbReference type="Proteomes" id="UP000474630">
    <property type="component" value="Chromosome"/>
</dbReference>
<protein>
    <submittedName>
        <fullName evidence="3">TolC family protein</fullName>
    </submittedName>
</protein>
<dbReference type="GO" id="GO:0015562">
    <property type="term" value="F:efflux transmembrane transporter activity"/>
    <property type="evidence" value="ECO:0007669"/>
    <property type="project" value="InterPro"/>
</dbReference>
<keyword evidence="2" id="KW-0449">Lipoprotein</keyword>
<evidence type="ECO:0000256" key="1">
    <source>
        <dbReference type="ARBA" id="ARBA00007613"/>
    </source>
</evidence>
<keyword evidence="4" id="KW-1185">Reference proteome</keyword>
<dbReference type="EMBL" id="CP048409">
    <property type="protein sequence ID" value="QIA09954.1"/>
    <property type="molecule type" value="Genomic_DNA"/>
</dbReference>
<name>A0A6C0RHE3_9BACT</name>
<keyword evidence="2" id="KW-0812">Transmembrane</keyword>
<dbReference type="NCBIfam" id="TIGR01845">
    <property type="entry name" value="outer_NodT"/>
    <property type="match status" value="1"/>
</dbReference>
<keyword evidence="2" id="KW-0564">Palmitate</keyword>
<evidence type="ECO:0000313" key="4">
    <source>
        <dbReference type="Proteomes" id="UP000474630"/>
    </source>
</evidence>
<keyword evidence="2" id="KW-1134">Transmembrane beta strand</keyword>
<proteinExistence type="inferred from homology"/>
<dbReference type="PANTHER" id="PTHR30203">
    <property type="entry name" value="OUTER MEMBRANE CATION EFFLUX PROTEIN"/>
    <property type="match status" value="1"/>
</dbReference>
<comment type="subcellular location">
    <subcellularLocation>
        <location evidence="2">Cell membrane</location>
        <topology evidence="2">Lipid-anchor</topology>
    </subcellularLocation>
</comment>
<dbReference type="InterPro" id="IPR003423">
    <property type="entry name" value="OMP_efflux"/>
</dbReference>
<dbReference type="KEGG" id="drc:G0Q07_10110"/>